<evidence type="ECO:0000256" key="1">
    <source>
        <dbReference type="SAM" id="Phobius"/>
    </source>
</evidence>
<feature type="transmembrane region" description="Helical" evidence="1">
    <location>
        <begin position="126"/>
        <end position="147"/>
    </location>
</feature>
<keyword evidence="1" id="KW-0812">Transmembrane</keyword>
<dbReference type="InterPro" id="IPR009825">
    <property type="entry name" value="ECF_substrate-spec-like"/>
</dbReference>
<feature type="transmembrane region" description="Helical" evidence="1">
    <location>
        <begin position="167"/>
        <end position="193"/>
    </location>
</feature>
<dbReference type="Gene3D" id="1.10.1760.20">
    <property type="match status" value="1"/>
</dbReference>
<evidence type="ECO:0000313" key="2">
    <source>
        <dbReference type="EMBL" id="KXB39001.1"/>
    </source>
</evidence>
<proteinExistence type="predicted"/>
<accession>A0A133Y723</accession>
<keyword evidence="1" id="KW-0472">Membrane</keyword>
<feature type="transmembrane region" description="Helical" evidence="1">
    <location>
        <begin position="16"/>
        <end position="36"/>
    </location>
</feature>
<dbReference type="RefSeq" id="WP_066714940.1">
    <property type="nucleotide sequence ID" value="NZ_JARFNM010000001.1"/>
</dbReference>
<dbReference type="Proteomes" id="UP000070080">
    <property type="component" value="Unassembled WGS sequence"/>
</dbReference>
<comment type="caution">
    <text evidence="2">The sequence shown here is derived from an EMBL/GenBank/DDBJ whole genome shotgun (WGS) entry which is preliminary data.</text>
</comment>
<keyword evidence="1" id="KW-1133">Transmembrane helix</keyword>
<dbReference type="AlphaFoldDB" id="A0A133Y723"/>
<gene>
    <name evidence="2" type="ORF">HMPREF1872_01323</name>
</gene>
<reference evidence="3" key="1">
    <citation type="submission" date="2016-01" db="EMBL/GenBank/DDBJ databases">
        <authorList>
            <person name="Mitreva M."/>
            <person name="Pepin K.H."/>
            <person name="Mihindukulasuriya K.A."/>
            <person name="Fulton R."/>
            <person name="Fronick C."/>
            <person name="O'Laughlin M."/>
            <person name="Miner T."/>
            <person name="Herter B."/>
            <person name="Rosa B.A."/>
            <person name="Cordes M."/>
            <person name="Tomlinson C."/>
            <person name="Wollam A."/>
            <person name="Palsikar V.B."/>
            <person name="Mardis E.R."/>
            <person name="Wilson R.K."/>
        </authorList>
    </citation>
    <scope>NUCLEOTIDE SEQUENCE [LARGE SCALE GENOMIC DNA]</scope>
    <source>
        <strain evidence="3">KA00274</strain>
    </source>
</reference>
<feature type="transmembrane region" description="Helical" evidence="1">
    <location>
        <begin position="85"/>
        <end position="105"/>
    </location>
</feature>
<dbReference type="GO" id="GO:0016020">
    <property type="term" value="C:membrane"/>
    <property type="evidence" value="ECO:0007669"/>
    <property type="project" value="InterPro"/>
</dbReference>
<dbReference type="Pfam" id="PF07155">
    <property type="entry name" value="ECF-ribofla_trS"/>
    <property type="match status" value="1"/>
</dbReference>
<dbReference type="EMBL" id="LSCV01000044">
    <property type="protein sequence ID" value="KXB39001.1"/>
    <property type="molecule type" value="Genomic_DNA"/>
</dbReference>
<keyword evidence="3" id="KW-1185">Reference proteome</keyword>
<evidence type="ECO:0000313" key="3">
    <source>
        <dbReference type="Proteomes" id="UP000070080"/>
    </source>
</evidence>
<dbReference type="OrthoDB" id="9785310at2"/>
<protein>
    <recommendedName>
        <fullName evidence="4">Riboflavin transporter</fullName>
    </recommendedName>
</protein>
<sequence>MPQIPNSSSEKRSDVMLFHLVLAALFGALSYVVFAFMRVDINIGLVKTSFHAANTIVVLCPLFAAAPFGLLGPALGLFLSDVFTGYAHVAAETFILKFLMALITYSCYKRLQKSSLAGNTLSDKHCFFNASLSMGAGLLFNLVFAPISSYLYHRYLLGVNTDAAKIFIKITSGVVLFNAILSLVLGVILYIALYKALSNSKLKNLFK</sequence>
<feature type="transmembrane region" description="Helical" evidence="1">
    <location>
        <begin position="56"/>
        <end position="79"/>
    </location>
</feature>
<organism evidence="2 3">
    <name type="scientific">Amygdalobacter nucleatus</name>
    <dbReference type="NCBI Taxonomy" id="3029274"/>
    <lineage>
        <taxon>Bacteria</taxon>
        <taxon>Bacillati</taxon>
        <taxon>Bacillota</taxon>
        <taxon>Clostridia</taxon>
        <taxon>Eubacteriales</taxon>
        <taxon>Oscillospiraceae</taxon>
        <taxon>Amygdalobacter</taxon>
    </lineage>
</organism>
<evidence type="ECO:0008006" key="4">
    <source>
        <dbReference type="Google" id="ProtNLM"/>
    </source>
</evidence>
<name>A0A133Y723_9FIRM</name>
<dbReference type="STRING" id="1497955.HMPREF1872_01323"/>